<reference evidence="2 3" key="1">
    <citation type="journal article" date="2016" name="Nat. Commun.">
        <title>Thousands of microbial genomes shed light on interconnected biogeochemical processes in an aquifer system.</title>
        <authorList>
            <person name="Anantharaman K."/>
            <person name="Brown C.T."/>
            <person name="Hug L.A."/>
            <person name="Sharon I."/>
            <person name="Castelle C.J."/>
            <person name="Probst A.J."/>
            <person name="Thomas B.C."/>
            <person name="Singh A."/>
            <person name="Wilkins M.J."/>
            <person name="Karaoz U."/>
            <person name="Brodie E.L."/>
            <person name="Williams K.H."/>
            <person name="Hubbard S.S."/>
            <person name="Banfield J.F."/>
        </authorList>
    </citation>
    <scope>NUCLEOTIDE SEQUENCE [LARGE SCALE GENOMIC DNA]</scope>
</reference>
<organism evidence="2 3">
    <name type="scientific">Candidatus Yanofskybacteria bacterium RIFCSPLOWO2_01_FULL_43_22</name>
    <dbReference type="NCBI Taxonomy" id="1802695"/>
    <lineage>
        <taxon>Bacteria</taxon>
        <taxon>Candidatus Yanofskyibacteriota</taxon>
    </lineage>
</organism>
<dbReference type="SUPFAM" id="SSF55811">
    <property type="entry name" value="Nudix"/>
    <property type="match status" value="1"/>
</dbReference>
<dbReference type="Gene3D" id="3.90.79.10">
    <property type="entry name" value="Nucleoside Triphosphate Pyrophosphohydrolase"/>
    <property type="match status" value="1"/>
</dbReference>
<proteinExistence type="predicted"/>
<evidence type="ECO:0000313" key="3">
    <source>
        <dbReference type="Proteomes" id="UP000178911"/>
    </source>
</evidence>
<dbReference type="InterPro" id="IPR015797">
    <property type="entry name" value="NUDIX_hydrolase-like_dom_sf"/>
</dbReference>
<dbReference type="AlphaFoldDB" id="A0A1F8GER6"/>
<accession>A0A1F8GER6</accession>
<evidence type="ECO:0000313" key="2">
    <source>
        <dbReference type="EMBL" id="OGN23874.1"/>
    </source>
</evidence>
<evidence type="ECO:0000259" key="1">
    <source>
        <dbReference type="PROSITE" id="PS51462"/>
    </source>
</evidence>
<feature type="domain" description="Nudix hydrolase" evidence="1">
    <location>
        <begin position="20"/>
        <end position="164"/>
    </location>
</feature>
<sequence>MKLTVIVSTPFRRRRCCLKINHWSGGIALRRLGSDGFAVLLVCEPSETDEHKEGYHWSLPGGKCCDRSIKEGKIVDCCSETPEQTLVREFKEETGYDVVPGAVFEKQDKINHLKFFFRMRSISGQILQKSIPGGKTSPQWFPINKLPRNLFISHRQMIGKYILALMVMSPR</sequence>
<name>A0A1F8GER6_9BACT</name>
<dbReference type="STRING" id="1802695.A3A13_02170"/>
<dbReference type="EMBL" id="MGKJ01000014">
    <property type="protein sequence ID" value="OGN23874.1"/>
    <property type="molecule type" value="Genomic_DNA"/>
</dbReference>
<gene>
    <name evidence="2" type="ORF">A3A13_02170</name>
</gene>
<dbReference type="Proteomes" id="UP000178911">
    <property type="component" value="Unassembled WGS sequence"/>
</dbReference>
<protein>
    <recommendedName>
        <fullName evidence="1">Nudix hydrolase domain-containing protein</fullName>
    </recommendedName>
</protein>
<comment type="caution">
    <text evidence="2">The sequence shown here is derived from an EMBL/GenBank/DDBJ whole genome shotgun (WGS) entry which is preliminary data.</text>
</comment>
<dbReference type="PROSITE" id="PS51462">
    <property type="entry name" value="NUDIX"/>
    <property type="match status" value="1"/>
</dbReference>
<dbReference type="Pfam" id="PF00293">
    <property type="entry name" value="NUDIX"/>
    <property type="match status" value="1"/>
</dbReference>
<dbReference type="InterPro" id="IPR000086">
    <property type="entry name" value="NUDIX_hydrolase_dom"/>
</dbReference>